<sequence length="776" mass="86194">MTGWGFQGKAGIQEYHGPCFPLIRVGHSEHHGSRAGNPGKGKLIHLHPESSSSASPPVLKGLETVTDGKYVAATEYFKPTAEDGESGTEDAEPTPTSSSSVDVGVDPGLSRVAAFDESRLDDFLDLLLGIPSYSHVAQTLRLESPTRQRTLSRASSRWSDPRNSLPAASQQRSGSPDSHQRLSDSSSAHLLPSFHRGLFPSEQPASLWARARPMPHPVPHLTQSTFDRLVQSYKRHSATIRPFLHFPTLDISLRVLSGEGAPGTLVHGRTCNRWKRQPHRSLLLSILALGAICDRKEALALELYHETRKEIIGWLAKLQKLGPEGAPPLELIQAFINYVCCGTKFGDKSIEDLTVGHSGSLRSLVQEIGLEQSASKLLVHPRSTCPSCSISASADWLDWVHYEERKRTFLTYFALMSSILTYLDTVTSVDWREVEHQVEALFSGASSGQSPMSSSTSPTTSTASTNANMLARISEPRNDYSCFILIAAVYRETWLQRMQNKVDFNATQTALQQWQTNWLRLAPQEESQPLSPLLTCNLAMFDNTQILLHLDIKEATEALAARDYGRFCVTLPAFDLRLDSEGSGCSLLSGREDWQQTYEIFLNVDRRVGFRHIALYSVNALELTFKVYSGSRSDRAKFSFTPHTGTAVFYCIQLLASWICFFSNCLNQELYSRCLDGPDSGEEREDTRLVQKVLAFARNRKIQFDAMFNVPSSPEMLDGLSAGRLASDLLDLHSQMFHNCGTWPAFNHLGNALKARSAIISDWLDPGQDGRFEDSP</sequence>
<organism evidence="2 3">
    <name type="scientific">Neonectria ditissima</name>
    <dbReference type="NCBI Taxonomy" id="78410"/>
    <lineage>
        <taxon>Eukaryota</taxon>
        <taxon>Fungi</taxon>
        <taxon>Dikarya</taxon>
        <taxon>Ascomycota</taxon>
        <taxon>Pezizomycotina</taxon>
        <taxon>Sordariomycetes</taxon>
        <taxon>Hypocreomycetidae</taxon>
        <taxon>Hypocreales</taxon>
        <taxon>Nectriaceae</taxon>
        <taxon>Neonectria</taxon>
    </lineage>
</organism>
<name>A0A0P7BIA0_9HYPO</name>
<comment type="caution">
    <text evidence="2">The sequence shown here is derived from an EMBL/GenBank/DDBJ whole genome shotgun (WGS) entry which is preliminary data.</text>
</comment>
<dbReference type="Proteomes" id="UP000050424">
    <property type="component" value="Unassembled WGS sequence"/>
</dbReference>
<dbReference type="EMBL" id="LKCW01000090">
    <property type="protein sequence ID" value="KPM40117.1"/>
    <property type="molecule type" value="Genomic_DNA"/>
</dbReference>
<dbReference type="CDD" id="cd12148">
    <property type="entry name" value="fungal_TF_MHR"/>
    <property type="match status" value="1"/>
</dbReference>
<feature type="compositionally biased region" description="Low complexity" evidence="1">
    <location>
        <begin position="93"/>
        <end position="106"/>
    </location>
</feature>
<dbReference type="OrthoDB" id="40579at2759"/>
<feature type="region of interest" description="Disordered" evidence="1">
    <location>
        <begin position="76"/>
        <end position="106"/>
    </location>
</feature>
<evidence type="ECO:0000313" key="3">
    <source>
        <dbReference type="Proteomes" id="UP000050424"/>
    </source>
</evidence>
<evidence type="ECO:0000256" key="1">
    <source>
        <dbReference type="SAM" id="MobiDB-lite"/>
    </source>
</evidence>
<dbReference type="STRING" id="78410.A0A0P7BIA0"/>
<reference evidence="2 3" key="1">
    <citation type="submission" date="2015-09" db="EMBL/GenBank/DDBJ databases">
        <title>Draft genome of a European isolate of the apple canker pathogen Neonectria ditissima.</title>
        <authorList>
            <person name="Gomez-Cortecero A."/>
            <person name="Harrison R.J."/>
            <person name="Armitage A.D."/>
        </authorList>
    </citation>
    <scope>NUCLEOTIDE SEQUENCE [LARGE SCALE GENOMIC DNA]</scope>
    <source>
        <strain evidence="2 3">R09/05</strain>
    </source>
</reference>
<dbReference type="AlphaFoldDB" id="A0A0P7BIA0"/>
<feature type="region of interest" description="Disordered" evidence="1">
    <location>
        <begin position="443"/>
        <end position="464"/>
    </location>
</feature>
<feature type="compositionally biased region" description="Acidic residues" evidence="1">
    <location>
        <begin position="82"/>
        <end position="92"/>
    </location>
</feature>
<evidence type="ECO:0008006" key="4">
    <source>
        <dbReference type="Google" id="ProtNLM"/>
    </source>
</evidence>
<protein>
    <recommendedName>
        <fullName evidence="4">Transcription factor domain-containing protein</fullName>
    </recommendedName>
</protein>
<proteinExistence type="predicted"/>
<evidence type="ECO:0000313" key="2">
    <source>
        <dbReference type="EMBL" id="KPM40117.1"/>
    </source>
</evidence>
<feature type="region of interest" description="Disordered" evidence="1">
    <location>
        <begin position="145"/>
        <end position="186"/>
    </location>
</feature>
<keyword evidence="3" id="KW-1185">Reference proteome</keyword>
<accession>A0A0P7BIA0</accession>
<gene>
    <name evidence="2" type="ORF">AK830_g6419</name>
</gene>